<keyword evidence="3" id="KW-0677">Repeat</keyword>
<evidence type="ECO:0000259" key="7">
    <source>
        <dbReference type="Pfam" id="PF12341"/>
    </source>
</evidence>
<dbReference type="GO" id="GO:0000278">
    <property type="term" value="P:mitotic cell cycle"/>
    <property type="evidence" value="ECO:0007669"/>
    <property type="project" value="TreeGrafter"/>
</dbReference>
<dbReference type="EMBL" id="JAPDFW010000006">
    <property type="protein sequence ID" value="KAJ5080617.1"/>
    <property type="molecule type" value="Genomic_DNA"/>
</dbReference>
<dbReference type="SUPFAM" id="SSF50978">
    <property type="entry name" value="WD40 repeat-like"/>
    <property type="match status" value="1"/>
</dbReference>
<sequence length="876" mass="100293">MLNQNFNLNSQIEWNNVHEKNASDILLNISQKHILTCNLDGSLKSFHLKNLKNSTNQIKLQSGIQCFALSKNSQIIACGTKNSEVHLYNSKDLSYHSTLARKNLPINSIDFDSNSQNIIMSFNETKIRIINIENPKEFKEISSFESIVSKVAYDPKGKYFSTTEFNGTTQIFTENDLKSIQKFENNSKHQFSSNGKFGAIWSPTGDFICVPDLENNCVNIVSRDSWEKIKTIKKPSKHTFLILGISIDSKYIATLSEDQKEITIWKIRSGKEINHFAHNTKIVGFGWGTPKSKTCYILDCNGKLGTWKNVLEKKKENKKKKKKKEKEIEKKKEKEIEKNIEEEVVEDSDNEYADLDAINVSEDETVNVLSDGDDIDDIDDIEMDSDNNGGGEYDFEEVTNDNMHEIFKRIHQITNTKKWKEWQNSQDISQIMKPFQTSSTPFESNTRRYLAWNMTGSIISIDEEELSILDVEFNDQTRHRSFRLNNRNNVGLATLSHYGVLFAGSSSQNDQEDSRMDLIQYKPLNQWPTNEEWRLSLDSPESAVSIACAKKFIAVATNLNFLRLFSSTGREFFVLSIPGPILSIVSNGENLLSVVYGNETHNLKFQLLDMETRSKIHESLISISPKSKLAWIGFSSSNLFSTFDSLGILRVLSNNWFGYQFIPVLDSRKFIDQKDGGKYWPIGLSSNEFYGILLSAKDTFPSAMKKPIITSLKLSVPISGQMEDSDLLQELILEKVMESKEQFNSDPQKQKTRWIETDSLLVRQYDIYCKTRNNIKAWEVCKEFHFQKSLGIALLIASKTGLNELAEKIEKLILKKKNEEKQILNQNSNQNSNQNLNQNSNQILNENPNQNQNQNSNENLNENENLNQNSNLFSSE</sequence>
<dbReference type="OMA" id="RYAHTNG"/>
<keyword evidence="4" id="KW-0539">Nucleus</keyword>
<evidence type="ECO:0000259" key="9">
    <source>
        <dbReference type="Pfam" id="PF24817"/>
    </source>
</evidence>
<dbReference type="InterPro" id="IPR048591">
    <property type="entry name" value="WDHD1/CFT4_hel"/>
</dbReference>
<protein>
    <submittedName>
        <fullName evidence="10">Wd repeat and hmg-box DNA binding protein</fullName>
    </submittedName>
</protein>
<dbReference type="PANTHER" id="PTHR19932:SF10">
    <property type="entry name" value="WD REPEAT AND HMG-BOX DNA-BINDING PROTEIN 1"/>
    <property type="match status" value="1"/>
</dbReference>
<dbReference type="Gene3D" id="2.130.10.10">
    <property type="entry name" value="YVTN repeat-like/Quinoprotein amine dehydrogenase"/>
    <property type="match status" value="2"/>
</dbReference>
<dbReference type="Pfam" id="PF24817">
    <property type="entry name" value="WD40_WDHD1_1st"/>
    <property type="match status" value="1"/>
</dbReference>
<keyword evidence="5" id="KW-0175">Coiled coil</keyword>
<keyword evidence="11" id="KW-1185">Reference proteome</keyword>
<dbReference type="Pfam" id="PF20946">
    <property type="entry name" value="Ctf4_C"/>
    <property type="match status" value="1"/>
</dbReference>
<dbReference type="GO" id="GO:0003682">
    <property type="term" value="F:chromatin binding"/>
    <property type="evidence" value="ECO:0007669"/>
    <property type="project" value="TreeGrafter"/>
</dbReference>
<proteinExistence type="predicted"/>
<evidence type="ECO:0000256" key="4">
    <source>
        <dbReference type="ARBA" id="ARBA00023242"/>
    </source>
</evidence>
<dbReference type="InterPro" id="IPR057646">
    <property type="entry name" value="WD40_WDHD1_1st"/>
</dbReference>
<reference evidence="10" key="1">
    <citation type="submission" date="2022-10" db="EMBL/GenBank/DDBJ databases">
        <title>Novel sulphate-reducing endosymbionts in the free-living metamonad Anaeramoeba.</title>
        <authorList>
            <person name="Jerlstrom-Hultqvist J."/>
            <person name="Cepicka I."/>
            <person name="Gallot-Lavallee L."/>
            <person name="Salas-Leiva D."/>
            <person name="Curtis B.A."/>
            <person name="Zahonova K."/>
            <person name="Pipaliya S."/>
            <person name="Dacks J."/>
            <person name="Roger A.J."/>
        </authorList>
    </citation>
    <scope>NUCLEOTIDE SEQUENCE</scope>
    <source>
        <strain evidence="10">BMAN</strain>
    </source>
</reference>
<dbReference type="SUPFAM" id="SSF82171">
    <property type="entry name" value="DPP6 N-terminal domain-like"/>
    <property type="match status" value="1"/>
</dbReference>
<organism evidence="10 11">
    <name type="scientific">Anaeramoeba ignava</name>
    <name type="common">Anaerobic marine amoeba</name>
    <dbReference type="NCBI Taxonomy" id="1746090"/>
    <lineage>
        <taxon>Eukaryota</taxon>
        <taxon>Metamonada</taxon>
        <taxon>Anaeramoebidae</taxon>
        <taxon>Anaeramoeba</taxon>
    </lineage>
</organism>
<accession>A0A9Q0LXF7</accession>
<name>A0A9Q0LXF7_ANAIG</name>
<dbReference type="InterPro" id="IPR015943">
    <property type="entry name" value="WD40/YVTN_repeat-like_dom_sf"/>
</dbReference>
<dbReference type="OrthoDB" id="427368at2759"/>
<keyword evidence="2" id="KW-0853">WD repeat</keyword>
<evidence type="ECO:0000256" key="3">
    <source>
        <dbReference type="ARBA" id="ARBA00022737"/>
    </source>
</evidence>
<dbReference type="GO" id="GO:0006281">
    <property type="term" value="P:DNA repair"/>
    <property type="evidence" value="ECO:0007669"/>
    <property type="project" value="TreeGrafter"/>
</dbReference>
<feature type="domain" description="WDHD1/CFT4 second beta-propeller" evidence="7">
    <location>
        <begin position="433"/>
        <end position="718"/>
    </location>
</feature>
<evidence type="ECO:0000256" key="6">
    <source>
        <dbReference type="SAM" id="MobiDB-lite"/>
    </source>
</evidence>
<gene>
    <name evidence="10" type="ORF">M0811_13933</name>
</gene>
<dbReference type="InterPro" id="IPR001680">
    <property type="entry name" value="WD40_rpt"/>
</dbReference>
<feature type="region of interest" description="Disordered" evidence="6">
    <location>
        <begin position="826"/>
        <end position="876"/>
    </location>
</feature>
<evidence type="ECO:0000256" key="5">
    <source>
        <dbReference type="SAM" id="Coils"/>
    </source>
</evidence>
<dbReference type="InterPro" id="IPR036322">
    <property type="entry name" value="WD40_repeat_dom_sf"/>
</dbReference>
<dbReference type="Pfam" id="PF12341">
    <property type="entry name" value="Mcl1_mid"/>
    <property type="match status" value="1"/>
</dbReference>
<dbReference type="InterPro" id="IPR022100">
    <property type="entry name" value="WDHD1/CFT4_beta-prop_2nd"/>
</dbReference>
<evidence type="ECO:0000313" key="11">
    <source>
        <dbReference type="Proteomes" id="UP001149090"/>
    </source>
</evidence>
<dbReference type="GO" id="GO:0043596">
    <property type="term" value="C:nuclear replication fork"/>
    <property type="evidence" value="ECO:0007669"/>
    <property type="project" value="TreeGrafter"/>
</dbReference>
<feature type="domain" description="WDHD1 first WD40" evidence="9">
    <location>
        <begin position="18"/>
        <end position="306"/>
    </location>
</feature>
<evidence type="ECO:0000259" key="8">
    <source>
        <dbReference type="Pfam" id="PF20946"/>
    </source>
</evidence>
<comment type="caution">
    <text evidence="10">The sequence shown here is derived from an EMBL/GenBank/DDBJ whole genome shotgun (WGS) entry which is preliminary data.</text>
</comment>
<dbReference type="GO" id="GO:0006261">
    <property type="term" value="P:DNA-templated DNA replication"/>
    <property type="evidence" value="ECO:0007669"/>
    <property type="project" value="TreeGrafter"/>
</dbReference>
<dbReference type="SMART" id="SM00320">
    <property type="entry name" value="WD40"/>
    <property type="match status" value="5"/>
</dbReference>
<dbReference type="AlphaFoldDB" id="A0A9Q0LXF7"/>
<feature type="coiled-coil region" evidence="5">
    <location>
        <begin position="308"/>
        <end position="343"/>
    </location>
</feature>
<evidence type="ECO:0000256" key="1">
    <source>
        <dbReference type="ARBA" id="ARBA00004123"/>
    </source>
</evidence>
<comment type="subcellular location">
    <subcellularLocation>
        <location evidence="1">Nucleus</location>
    </subcellularLocation>
</comment>
<evidence type="ECO:0000256" key="2">
    <source>
        <dbReference type="ARBA" id="ARBA00022574"/>
    </source>
</evidence>
<evidence type="ECO:0000313" key="10">
    <source>
        <dbReference type="EMBL" id="KAJ5080617.1"/>
    </source>
</evidence>
<dbReference type="Proteomes" id="UP001149090">
    <property type="component" value="Unassembled WGS sequence"/>
</dbReference>
<dbReference type="PANTHER" id="PTHR19932">
    <property type="entry name" value="WD REPEAT AND HMG-BOX DNA BINDING PROTEIN"/>
    <property type="match status" value="1"/>
</dbReference>
<feature type="domain" description="WDHD1/CFT4 helical bundle" evidence="8">
    <location>
        <begin position="725"/>
        <end position="817"/>
    </location>
</feature>